<feature type="compositionally biased region" description="Basic and acidic residues" evidence="10">
    <location>
        <begin position="170"/>
        <end position="179"/>
    </location>
</feature>
<dbReference type="Gene3D" id="3.40.50.300">
    <property type="entry name" value="P-loop containing nucleotide triphosphate hydrolases"/>
    <property type="match status" value="1"/>
</dbReference>
<evidence type="ECO:0000259" key="11">
    <source>
        <dbReference type="PROSITE" id="PS50089"/>
    </source>
</evidence>
<dbReference type="InterPro" id="IPR001841">
    <property type="entry name" value="Znf_RING"/>
</dbReference>
<protein>
    <submittedName>
        <fullName evidence="14">Uncharacterized protein</fullName>
    </submittedName>
</protein>
<dbReference type="InterPro" id="IPR049730">
    <property type="entry name" value="SNF2/RAD54-like_C"/>
</dbReference>
<dbReference type="PANTHER" id="PTHR45626:SF17">
    <property type="entry name" value="HELICASE-LIKE TRANSCRIPTION FACTOR"/>
    <property type="match status" value="1"/>
</dbReference>
<dbReference type="Pfam" id="PF00176">
    <property type="entry name" value="SNF2-rel_dom"/>
    <property type="match status" value="1"/>
</dbReference>
<feature type="compositionally biased region" description="Polar residues" evidence="10">
    <location>
        <begin position="29"/>
        <end position="41"/>
    </location>
</feature>
<dbReference type="OrthoDB" id="448448at2759"/>
<dbReference type="EMBL" id="MTYH01000049">
    <property type="protein sequence ID" value="PNP43064.1"/>
    <property type="molecule type" value="Genomic_DNA"/>
</dbReference>
<feature type="region of interest" description="Disordered" evidence="10">
    <location>
        <begin position="150"/>
        <end position="283"/>
    </location>
</feature>
<feature type="domain" description="RING-type" evidence="11">
    <location>
        <begin position="808"/>
        <end position="853"/>
    </location>
</feature>
<dbReference type="InterPro" id="IPR013083">
    <property type="entry name" value="Znf_RING/FYVE/PHD"/>
</dbReference>
<dbReference type="GO" id="GO:0008094">
    <property type="term" value="F:ATP-dependent activity, acting on DNA"/>
    <property type="evidence" value="ECO:0007669"/>
    <property type="project" value="TreeGrafter"/>
</dbReference>
<evidence type="ECO:0000313" key="14">
    <source>
        <dbReference type="EMBL" id="PNP43064.1"/>
    </source>
</evidence>
<dbReference type="Gene3D" id="3.40.50.10810">
    <property type="entry name" value="Tandem AAA-ATPase domain"/>
    <property type="match status" value="1"/>
</dbReference>
<evidence type="ECO:0000259" key="12">
    <source>
        <dbReference type="PROSITE" id="PS51192"/>
    </source>
</evidence>
<feature type="domain" description="Helicase C-terminal" evidence="13">
    <location>
        <begin position="922"/>
        <end position="1075"/>
    </location>
</feature>
<dbReference type="InterPro" id="IPR014001">
    <property type="entry name" value="Helicase_ATP-bd"/>
</dbReference>
<dbReference type="InterPro" id="IPR050628">
    <property type="entry name" value="SNF2_RAD54_helicase_TF"/>
</dbReference>
<dbReference type="Pfam" id="PF00271">
    <property type="entry name" value="Helicase_C"/>
    <property type="match status" value="1"/>
</dbReference>
<feature type="compositionally biased region" description="Basic residues" evidence="10">
    <location>
        <begin position="265"/>
        <end position="274"/>
    </location>
</feature>
<dbReference type="InterPro" id="IPR000330">
    <property type="entry name" value="SNF2_N"/>
</dbReference>
<dbReference type="Pfam" id="PF00097">
    <property type="entry name" value="zf-C3HC4"/>
    <property type="match status" value="1"/>
</dbReference>
<evidence type="ECO:0000256" key="2">
    <source>
        <dbReference type="ARBA" id="ARBA00022723"/>
    </source>
</evidence>
<dbReference type="CDD" id="cd18793">
    <property type="entry name" value="SF2_C_SNF"/>
    <property type="match status" value="1"/>
</dbReference>
<dbReference type="GO" id="GO:0008270">
    <property type="term" value="F:zinc ion binding"/>
    <property type="evidence" value="ECO:0007669"/>
    <property type="project" value="UniProtKB-KW"/>
</dbReference>
<feature type="compositionally biased region" description="Basic residues" evidence="10">
    <location>
        <begin position="223"/>
        <end position="235"/>
    </location>
</feature>
<evidence type="ECO:0000256" key="6">
    <source>
        <dbReference type="ARBA" id="ARBA00022806"/>
    </source>
</evidence>
<evidence type="ECO:0000256" key="3">
    <source>
        <dbReference type="ARBA" id="ARBA00022741"/>
    </source>
</evidence>
<feature type="compositionally biased region" description="Basic and acidic residues" evidence="10">
    <location>
        <begin position="1068"/>
        <end position="1077"/>
    </location>
</feature>
<dbReference type="InterPro" id="IPR038718">
    <property type="entry name" value="SNF2-like_sf"/>
</dbReference>
<feature type="compositionally biased region" description="Basic and acidic residues" evidence="10">
    <location>
        <begin position="236"/>
        <end position="262"/>
    </location>
</feature>
<keyword evidence="5" id="KW-0378">Hydrolase</keyword>
<evidence type="ECO:0000256" key="5">
    <source>
        <dbReference type="ARBA" id="ARBA00022801"/>
    </source>
</evidence>
<dbReference type="CDD" id="cd18008">
    <property type="entry name" value="DEXDc_SHPRH-like"/>
    <property type="match status" value="1"/>
</dbReference>
<dbReference type="SUPFAM" id="SSF52540">
    <property type="entry name" value="P-loop containing nucleoside triphosphate hydrolases"/>
    <property type="match status" value="2"/>
</dbReference>
<dbReference type="GO" id="GO:0005524">
    <property type="term" value="F:ATP binding"/>
    <property type="evidence" value="ECO:0007669"/>
    <property type="project" value="UniProtKB-KW"/>
</dbReference>
<dbReference type="InterPro" id="IPR001650">
    <property type="entry name" value="Helicase_C-like"/>
</dbReference>
<dbReference type="GO" id="GO:0006281">
    <property type="term" value="P:DNA repair"/>
    <property type="evidence" value="ECO:0007669"/>
    <property type="project" value="TreeGrafter"/>
</dbReference>
<comment type="similarity">
    <text evidence="1">Belongs to the SNF2/RAD54 helicase family.</text>
</comment>
<feature type="compositionally biased region" description="Acidic residues" evidence="10">
    <location>
        <begin position="180"/>
        <end position="199"/>
    </location>
</feature>
<proteinExistence type="inferred from homology"/>
<dbReference type="GO" id="GO:0005634">
    <property type="term" value="C:nucleus"/>
    <property type="evidence" value="ECO:0007669"/>
    <property type="project" value="TreeGrafter"/>
</dbReference>
<dbReference type="GO" id="GO:0016787">
    <property type="term" value="F:hydrolase activity"/>
    <property type="evidence" value="ECO:0007669"/>
    <property type="project" value="UniProtKB-KW"/>
</dbReference>
<comment type="caution">
    <text evidence="14">The sequence shown here is derived from an EMBL/GenBank/DDBJ whole genome shotgun (WGS) entry which is preliminary data.</text>
</comment>
<dbReference type="SMART" id="SM00487">
    <property type="entry name" value="DEXDc"/>
    <property type="match status" value="1"/>
</dbReference>
<dbReference type="SMART" id="SM00490">
    <property type="entry name" value="HELICc"/>
    <property type="match status" value="1"/>
</dbReference>
<feature type="compositionally biased region" description="Low complexity" evidence="10">
    <location>
        <begin position="18"/>
        <end position="28"/>
    </location>
</feature>
<sequence>MDSSMELIPAPLQPPPQQLLSPCQSPKPTDSSSEKITSVDVQASDMEAHNDTTLTSDDHDDPTSLLHVQDILREEASFEAFSEPSLFVEDSQDVTGDAQMAENSIEEANVYDKEDNHAMNDIRIVEDGYAMECDLNMEDEQQQTLQTLEPEANIEEDNLPSVDSIAAQVLDDRQSQKFEEVEDGDKDDAEEDGGSEFEDGSSTSSSNECEHEAPGRNQDSSKAKKSNKPRRKVAHNPREYVARLHEEEDHMKARKMKGEEGKQPSAKRSHKRKLAGSDMGSSKVLKTASGNGFVISNSCTSTPVDHPLPPAQAIEAKTHADQMAQIIAGIPENCDNRRGSTQKKDLMEAKSLFGFKKVEADNGNWRLKGMKTSMRCHQLTAAAWMVKRELARTEPFGGILADAMGMGKTIMSLACIIGNQADDAHLAKYCKATLVVVPSKAIALQWEAEVRRHCNEPYNRMAFMYDRQREELDQLCKESLIVITTYKEIISQYPENIVLQTLAEKYGTDNISYHRELDKIMGHLFRINWYRIILDEAHAIKNPDSRRKYRWALSGTPLSNSSEEMYPYMKFTQCNWTATRREFLKTFYFGKVPNAEFEALTSLIMYRRTMDDDFLGSQIISLPARVETNLWIPISAEEQCVVSAVSEHYAEMKARWELNTLGLGDFKDIDDVEEVDGAEEQQGNKNCRRKSTIKARSLRQADFILRRASQVRQRQSTSHVFCIEPLLRQAFSIEELAGLRCNLAQISNKETVLDQMQIGMEAEDEIIKYRHGLNILKEREEPFFGKYFDMAPFLDILGEECSAKDVTCLLCNTAKPPVDPIFSDTCGHVFCEKCILKAVKREVRGNDGKVDCPHPSCTKQLAVGEDITTIQKIMEEAEDRDSGYREPAKDCWNVSVQHGDDRNGFFTASTFRNDVPVLPSTKLTAAMAVILTWMHEAPDDKILVFSQFKGTAKMMGHMLQTLDIGFVYYYGGLALSQKTRALDTIKTRDDIKVMVATLKSGGQSLNLTAANRVIIIDPWWNKTAEQQAFGRVVRIGQEKITHLVNIKTKEPIDHRIYTLQEKKAKDVDRTLQDDGHTPRTISEVELQKAFQRRKQEKEKRMAAKAKKDAAKNTKKKNT</sequence>
<gene>
    <name evidence="14" type="ORF">TGAMA5MH_04997</name>
</gene>
<dbReference type="InterPro" id="IPR017907">
    <property type="entry name" value="Znf_RING_CS"/>
</dbReference>
<dbReference type="GO" id="GO:0004386">
    <property type="term" value="F:helicase activity"/>
    <property type="evidence" value="ECO:0007669"/>
    <property type="project" value="UniProtKB-KW"/>
</dbReference>
<dbReference type="PROSITE" id="PS00518">
    <property type="entry name" value="ZF_RING_1"/>
    <property type="match status" value="1"/>
</dbReference>
<dbReference type="PROSITE" id="PS50089">
    <property type="entry name" value="ZF_RING_2"/>
    <property type="match status" value="1"/>
</dbReference>
<dbReference type="PROSITE" id="PS51194">
    <property type="entry name" value="HELICASE_CTER"/>
    <property type="match status" value="1"/>
</dbReference>
<dbReference type="PANTHER" id="PTHR45626">
    <property type="entry name" value="TRANSCRIPTION TERMINATION FACTOR 2-RELATED"/>
    <property type="match status" value="1"/>
</dbReference>
<feature type="compositionally biased region" description="Basic and acidic residues" evidence="10">
    <location>
        <begin position="1093"/>
        <end position="1111"/>
    </location>
</feature>
<evidence type="ECO:0000256" key="7">
    <source>
        <dbReference type="ARBA" id="ARBA00022833"/>
    </source>
</evidence>
<keyword evidence="7" id="KW-0862">Zinc</keyword>
<evidence type="ECO:0000256" key="1">
    <source>
        <dbReference type="ARBA" id="ARBA00007025"/>
    </source>
</evidence>
<feature type="region of interest" description="Disordered" evidence="10">
    <location>
        <begin position="1068"/>
        <end position="1118"/>
    </location>
</feature>
<keyword evidence="6" id="KW-0347">Helicase</keyword>
<keyword evidence="2" id="KW-0479">Metal-binding</keyword>
<reference evidence="14 15" key="1">
    <citation type="submission" date="2017-02" db="EMBL/GenBank/DDBJ databases">
        <title>Genomes of Trichoderma spp. with biocontrol activity.</title>
        <authorList>
            <person name="Gardiner D."/>
            <person name="Kazan K."/>
            <person name="Vos C."/>
            <person name="Harvey P."/>
        </authorList>
    </citation>
    <scope>NUCLEOTIDE SEQUENCE [LARGE SCALE GENOMIC DNA]</scope>
    <source>
        <strain evidence="14 15">A5MH</strain>
    </source>
</reference>
<evidence type="ECO:0000259" key="13">
    <source>
        <dbReference type="PROSITE" id="PS51194"/>
    </source>
</evidence>
<evidence type="ECO:0000256" key="8">
    <source>
        <dbReference type="ARBA" id="ARBA00022840"/>
    </source>
</evidence>
<dbReference type="SUPFAM" id="SSF57850">
    <property type="entry name" value="RING/U-box"/>
    <property type="match status" value="1"/>
</dbReference>
<feature type="region of interest" description="Disordered" evidence="10">
    <location>
        <begin position="1"/>
        <end position="62"/>
    </location>
</feature>
<evidence type="ECO:0000313" key="15">
    <source>
        <dbReference type="Proteomes" id="UP000236546"/>
    </source>
</evidence>
<dbReference type="AlphaFoldDB" id="A0A2K0TC10"/>
<dbReference type="Proteomes" id="UP000236546">
    <property type="component" value="Unassembled WGS sequence"/>
</dbReference>
<feature type="compositionally biased region" description="Basic and acidic residues" evidence="10">
    <location>
        <begin position="208"/>
        <end position="222"/>
    </location>
</feature>
<name>A0A2K0TC10_9HYPO</name>
<dbReference type="PROSITE" id="PS51192">
    <property type="entry name" value="HELICASE_ATP_BIND_1"/>
    <property type="match status" value="1"/>
</dbReference>
<keyword evidence="4 9" id="KW-0863">Zinc-finger</keyword>
<dbReference type="Gene3D" id="3.30.40.10">
    <property type="entry name" value="Zinc/RING finger domain, C3HC4 (zinc finger)"/>
    <property type="match status" value="1"/>
</dbReference>
<dbReference type="InterPro" id="IPR027417">
    <property type="entry name" value="P-loop_NTPase"/>
</dbReference>
<feature type="domain" description="Helicase ATP-binding" evidence="12">
    <location>
        <begin position="389"/>
        <end position="575"/>
    </location>
</feature>
<organism evidence="14 15">
    <name type="scientific">Trichoderma gamsii</name>
    <dbReference type="NCBI Taxonomy" id="398673"/>
    <lineage>
        <taxon>Eukaryota</taxon>
        <taxon>Fungi</taxon>
        <taxon>Dikarya</taxon>
        <taxon>Ascomycota</taxon>
        <taxon>Pezizomycotina</taxon>
        <taxon>Sordariomycetes</taxon>
        <taxon>Hypocreomycetidae</taxon>
        <taxon>Hypocreales</taxon>
        <taxon>Hypocreaceae</taxon>
        <taxon>Trichoderma</taxon>
    </lineage>
</organism>
<evidence type="ECO:0000256" key="10">
    <source>
        <dbReference type="SAM" id="MobiDB-lite"/>
    </source>
</evidence>
<keyword evidence="8" id="KW-0067">ATP-binding</keyword>
<dbReference type="InterPro" id="IPR018957">
    <property type="entry name" value="Znf_C3HC4_RING-type"/>
</dbReference>
<accession>A0A2K0TC10</accession>
<evidence type="ECO:0000256" key="9">
    <source>
        <dbReference type="PROSITE-ProRule" id="PRU00175"/>
    </source>
</evidence>
<keyword evidence="3" id="KW-0547">Nucleotide-binding</keyword>
<evidence type="ECO:0000256" key="4">
    <source>
        <dbReference type="ARBA" id="ARBA00022771"/>
    </source>
</evidence>